<dbReference type="Proteomes" id="UP000815677">
    <property type="component" value="Unassembled WGS sequence"/>
</dbReference>
<keyword evidence="2" id="KW-1185">Reference proteome</keyword>
<sequence length="201" mass="22638">MPLAIQPVLCSQHPDARPPPSERCRQCRRAVPPYLRRRRPPLYLAGLFKPMTRPTFCPAPSLPVLRPSDSILSANSEHRAAQRLEATPWQRCLHRKPRRLLFLSTPPSASPLLLNSTRILTPRQGRAQRRLSRRSSSWTGHARKLVAAAFQFHQTCTAGSFCLPRAALAIPLSNKLIATRGAGTQLPRFQTVRRRGEHQKA</sequence>
<gene>
    <name evidence="1" type="ORF">MCHLO_03200</name>
</gene>
<evidence type="ECO:0000313" key="1">
    <source>
        <dbReference type="EMBL" id="GAT45634.1"/>
    </source>
</evidence>
<reference evidence="1" key="1">
    <citation type="submission" date="2014-09" db="EMBL/GenBank/DDBJ databases">
        <title>Genome sequence of the luminous mushroom Mycena chlorophos for searching fungal bioluminescence genes.</title>
        <authorList>
            <person name="Tanaka Y."/>
            <person name="Kasuga D."/>
            <person name="Oba Y."/>
            <person name="Hase S."/>
            <person name="Sato K."/>
            <person name="Oba Y."/>
            <person name="Sakakibara Y."/>
        </authorList>
    </citation>
    <scope>NUCLEOTIDE SEQUENCE</scope>
</reference>
<protein>
    <submittedName>
        <fullName evidence="1">Uncharacterized protein</fullName>
    </submittedName>
</protein>
<accession>A0ABQ0L3B7</accession>
<proteinExistence type="predicted"/>
<dbReference type="EMBL" id="DF841617">
    <property type="protein sequence ID" value="GAT45634.1"/>
    <property type="molecule type" value="Genomic_DNA"/>
</dbReference>
<evidence type="ECO:0000313" key="2">
    <source>
        <dbReference type="Proteomes" id="UP000815677"/>
    </source>
</evidence>
<name>A0ABQ0L3B7_MYCCL</name>
<organism evidence="1 2">
    <name type="scientific">Mycena chlorophos</name>
    <name type="common">Agaric fungus</name>
    <name type="synonym">Agaricus chlorophos</name>
    <dbReference type="NCBI Taxonomy" id="658473"/>
    <lineage>
        <taxon>Eukaryota</taxon>
        <taxon>Fungi</taxon>
        <taxon>Dikarya</taxon>
        <taxon>Basidiomycota</taxon>
        <taxon>Agaricomycotina</taxon>
        <taxon>Agaricomycetes</taxon>
        <taxon>Agaricomycetidae</taxon>
        <taxon>Agaricales</taxon>
        <taxon>Marasmiineae</taxon>
        <taxon>Mycenaceae</taxon>
        <taxon>Mycena</taxon>
    </lineage>
</organism>